<feature type="compositionally biased region" description="Polar residues" evidence="6">
    <location>
        <begin position="4342"/>
        <end position="4356"/>
    </location>
</feature>
<keyword evidence="1 5" id="KW-0245">EGF-like domain</keyword>
<feature type="compositionally biased region" description="Polar residues" evidence="6">
    <location>
        <begin position="1754"/>
        <end position="1768"/>
    </location>
</feature>
<dbReference type="SMART" id="SM00179">
    <property type="entry name" value="EGF_CA"/>
    <property type="match status" value="1"/>
</dbReference>
<dbReference type="PROSITE" id="PS50026">
    <property type="entry name" value="EGF_3"/>
    <property type="match status" value="1"/>
</dbReference>
<feature type="region of interest" description="Disordered" evidence="6">
    <location>
        <begin position="4175"/>
        <end position="4216"/>
    </location>
</feature>
<dbReference type="InterPro" id="IPR018097">
    <property type="entry name" value="EGF_Ca-bd_CS"/>
</dbReference>
<feature type="compositionally biased region" description="Low complexity" evidence="6">
    <location>
        <begin position="2021"/>
        <end position="2034"/>
    </location>
</feature>
<dbReference type="PROSITE" id="PS00010">
    <property type="entry name" value="ASX_HYDROXYL"/>
    <property type="match status" value="1"/>
</dbReference>
<feature type="compositionally biased region" description="Basic and acidic residues" evidence="6">
    <location>
        <begin position="2872"/>
        <end position="2882"/>
    </location>
</feature>
<dbReference type="Pfam" id="PF07645">
    <property type="entry name" value="EGF_CA"/>
    <property type="match status" value="1"/>
</dbReference>
<feature type="region of interest" description="Disordered" evidence="6">
    <location>
        <begin position="1527"/>
        <end position="1598"/>
    </location>
</feature>
<dbReference type="OrthoDB" id="10040649at2759"/>
<dbReference type="Pfam" id="PF15950">
    <property type="entry name" value="DUF4758"/>
    <property type="match status" value="4"/>
</dbReference>
<dbReference type="GO" id="GO:0005509">
    <property type="term" value="F:calcium ion binding"/>
    <property type="evidence" value="ECO:0007669"/>
    <property type="project" value="InterPro"/>
</dbReference>
<dbReference type="Gene3D" id="2.10.25.10">
    <property type="entry name" value="Laminin"/>
    <property type="match status" value="1"/>
</dbReference>
<gene>
    <name evidence="8" type="ORF">DIATSA_LOCUS13372</name>
</gene>
<dbReference type="SUPFAM" id="SSF82671">
    <property type="entry name" value="SEA domain"/>
    <property type="match status" value="1"/>
</dbReference>
<feature type="compositionally biased region" description="Low complexity" evidence="6">
    <location>
        <begin position="2051"/>
        <end position="2074"/>
    </location>
</feature>
<feature type="compositionally biased region" description="Polar residues" evidence="6">
    <location>
        <begin position="929"/>
        <end position="946"/>
    </location>
</feature>
<keyword evidence="3" id="KW-0677">Repeat</keyword>
<name>A0A9P0G496_9NEOP</name>
<feature type="region of interest" description="Disordered" evidence="6">
    <location>
        <begin position="1612"/>
        <end position="1716"/>
    </location>
</feature>
<dbReference type="CDD" id="cd00054">
    <property type="entry name" value="EGF_CA"/>
    <property type="match status" value="1"/>
</dbReference>
<feature type="region of interest" description="Disordered" evidence="6">
    <location>
        <begin position="2839"/>
        <end position="2886"/>
    </location>
</feature>
<feature type="compositionally biased region" description="Low complexity" evidence="6">
    <location>
        <begin position="4034"/>
        <end position="4054"/>
    </location>
</feature>
<sequence length="4986" mass="554406">MRRFTSHTLGPPACRHSRKKQIGKHLTTDHLMVSNAMVLDGACLPRRNRFTLDLKSPRLYLSGNSESVLPRLYDSGKGTTELSHVIPMHTRRNVTDRRPIDQSLCGDAQDFVISFLKSVASNEPLGAPIDGLQRFKLLPDAACMTQARNPHRGVEQPLRSNLTSGDTEHRGGTRLGRLASRLYSVCVSVVNGLDEFCMSGIDVNENESIDATRIKREGVPENRDLTVLLVNDHKRNDNSRTGRYHSVKPLIGLLTSTTRTFIQDGVTTEFATQILGTTLDNGRIYAQLLTKSSLVLYNKPSNVDDPVIVKPTRIHSDFDGQWNVKQDLGFIDTDKFILKNTDYLAPSSKMDIVYASKPEPENVKYWSPPSSPEHIENQILNEPTARRVQTVKEIPRYVHNEALNFLDGPIIDSDKKLDFVVKPSILETVNTLHRQNKAYEPVTEPIKVEPNPIKEDTIDDSNIVKVKPDYDLPTFTIKNEFSPIFYYIDNVESKNSQLQHAQQTKLPKKLFGQKSEPRPKKTFTYSGFADFTTVVGDTVIIFSPNTEVSRPQDPNEVNVFPSARPVDKLNSKITFLAADIPVASSTYKAHDINSASSITTPGFEQNSESPIFTDDESLQKVKYDVSNIPDSINIHHNNGFNLNLDVIQPSETMIPVTESTQLTEDLDVIPLKDSSSQATEPLTLLNPSSTIIETSTESVVTEANTSELFTNSEEESENTAAEVTEKPEEEEEEEEEEDDEGENTTETEQDMITTTESGHSEESSEELEATTETKHDTYEDVICTDGLETMSTMTTEYKTLTYLTTYFIPLESTETTTSVKSDVVVESNVGYLTNVVCRSNLNIEPTAVISLNAQSSIVTNLEIPEIISHEPASETPTGTEKVTEKNSISTEVMEDEVHSTQLQEEIKLTTIKESNISLSDNTSEDENEPTTVTSSVITSEHISTSQSHEEVDFNTERSTTTTEEPISEEEDIPVSENEIDLIYKTLYTTYTYFTTFFGDQTSSVASHKSVITNIITSTIDLSKLDPTLLGAFNEDEIAPTSVGIGRPTETFAINSIIDLVKNKDVIESVESADIYTSQTPTPYLGDDVITSIKPDAVKTYFTTYTFFTTIYVGSDANVCSRSEVYTNYVGPEELIPTKSNPLATENTRAQFDFRNCKQVKMEAPVNIEENSSVESSVSMEQYDDESTVEKKDITPQPSPLEVDMLFSIESNPLESENTYVTDVKSSSSRGERKLLDNNNILEDQISSESNIEEIMPSPTLLLQTSYTTFTYFTTMYIGKDSSKIKSRLETITNVVTETIMPKKEPEEENNLPITYYTTFTYWTTLYKDKSTTITSREEIVSNVVYPTVQLLPTVSPIDTTPIDIDSVLPPKELEVELKPSLVDDSLEQDDGKATFYTTYTYFTTFYAGNTSEIRSSLETVTNIVDNTKVVEDNQLGRKVPSGSADKNLIQDNVEKPKIIPTVVKEEIKPTALPDTSSIPPTVLLGTYIDNLFAEVKPNDSTPTPDSNPKVIYSQVAVISGDSTVVTSDNKTLNTESTTPGTTTTSGPSTSTEETIINASPDVIESSVADSETTTETRPEIEEEDISNTRKKSRLSFTPKKPTFTPVIIPFASRNRPTFNPKRQPLPSSATTITRLDAPPTITATPTLKSVRPSGFGANRKQSASPGLSSQGRRFSGRSSSSLLSSNIPSPSRAGGFPRGSIQPTSRRTGFRSSSIRSNSLDYASRSAIPKIRPSASSRLSNNRVSSSFIPGFRPNQNDAETLATQQEESATEPLEEVTESAVKTTNNPLLRFRRPPLVRQPGTAIIPRSTTPPSRRIATTRGRLTTTTRRTTTRATSNPLLALRRQRPNALFPRRNLFRQPEPEPEEEIKENEQNVDESEELLEEEEDFEEDNDYDSSDRKERQVETPSTETPKRNIVSIRPFSFKRRTKRQVDYGNRKYTNFRRPGSKAVTRRPEPDPETEPPAPSTQKNRPGRYKGRTVSNTRTTTASAPKSSARQPFIIRGESRTTTTSPAYRKAKSSRASSRATTLSSRPKAPRLTVSRSGTDRPRSSSSRTTSRSRTRTTTGRASSRQRNSFENTSGERYNLNYLANDGKITVTHQIPTEVTIPVVNGKMTEYKNVLSATPSLETLLRNQISTTLGPLGNQQLVLAHEATDVADNGATKIIRYILHETPTTTVIFTPTTIRGRKTSYSHIIPSTVYNVEAVTQTVAPEIGANVPLANLLLSQLLLGNQQPAINPLLALQGQALLPQQAVAQTPITEYKTRSTSYVTTITDARETVLSITFKGKAILTTIVDPTTSVVTATEFITDTIVTTPTALAQAPQINSLLLPLLLQQQQQQQQALSLQTANPLLGLGQSDLGLLPNNNLNVLSNNDIYSNSPKPNILSDFNSNEDFSEESEDSGEDLPPPPPPPSRSRNRPRTQKPAPTPKMTSIVTLYVSGRHPGEFSTVLSTVVTEDTQVVRKREAIYFEDVKVLPSLLPSVDVLPSSEANTIDDTIIYGTEKYLEPTNESQAELDSTDNDDNYLDTSRILKNPWMVPNLSPLFQPPSRPGRDVIVERPGSEEDERRLKNLATKIMSNGVEVLVKDKNSDGKPEQRKLKLMHITSPTHYHVSSSLPPKQSLISSAVATIFNHQQISAMFPMHQLMQHNYIIKTCMTTYTYLTTVVQNKRSAISTFETIVSVVTTESLTNLYASDVLADIKPTKTKYMEVKTIQPTAPISGFASNLPKIEKRIDNQDGNNFDLIQPSEVGHFPCTTSCSCSHTKTEGLKTKYTNVDTSISLKYGYKTSKYGATKFDLRPTNKESLEKKTQYGPYEYETSLYVAPTDKIVEKYTEVMNDYSDEKDSSSVEESELLTNEQAPSPPKNKLPTNKIPDKNKPEKPQKPNKNKFVVADLLKLGSLGIKGLSQLAPVFEKMTGGFIKRQDTLNKTTTTTTLKPAVRLTAYNVNKRLDTDLEMKPNNFPIYIPVDELETSESQIAFTNATLHQNLAWAAEHKQPKAHIVPPKIIHESPLVNGGIPISPGEIITANSDVIVGKPAVGGPLTLAASGIKLQNPPSPSIIDSFAAGNEEYLIQEKPPVSEQALLATKIDDSFDLRPPEIPRIKSKPNRVQNSRPNINSHLNLNYLPPNIHRVPAVVKVPNDNLMKIEHMKNTHTILGNHGRPAFLDYIPSLAKPTPSAIKHHVDFRPLNDITTEEKILDNNPSSSEVVNTRVKTGSEHAMTGNNDSSKPFLVDIQPSKVANVLIPHGSTTALVFAGSSEPHKTGDYVDDPLPYPEPGYFGSFSIDAPQMTNVHNVVPNNNKQFNLKPNNNPLPQEAYKPSPPLYKDQPFKNDLKMKWKDSKLPYDFKIPSPISNQETHVQVGPHITVYNPDIYHLNNNDQFEKNKPMRGDKLKNSKDVIDKEYENYLAVPPPPPPITHFNTDTVYDNNKNKPHIQRPIIQNKPIQDMKVFLNIQHPRPNTPKHEQAPPKVTSEIYFAAQAPNSKPTPTYTIHIPPAHQNNLHGNNHYTQNNAPNRVQTEDTNQNHIHGPVPTYSSTTVNKTVQTNEINHKENTYSVTLNTATNVANNIGESGQVVGSSITVPIGIAQNNGQINTDIPISTNFAIRVEDDSVPFESYHQQNHDTVYEKPDTSHTNINVGDNRWNKSTSDKTDINYPSLVKESSFTKQTNKEEKNIILSSQNSHANFPMINDYGSIGNSNNDDIKPVTEYSQEVTVNSQQRPAKVIPNIPTNSHGWYSSVLANDNTLSHINNIRVDATTRKAIPLLQDYNKDGIPKFGQKISSIGKPPGFWPQNPITKPELVNFSIGKPFSKPETEKTSISTAIHANNANYVPYNFNLGSIKQPAYDIPIRDNSEETTTAKFIKITTERMKQVYENSEEIYDGEEELESDGELDGEVSQESMKIPVVSSSSEADNLSKSTTELTLLQEEVMETSNQTTKDGYYDNKDKSVQLVDFNPGTQTEKPFKPLNKSNAYQSNAIKPIYAESPYTKPRPFTINTAITLDHQLQQPHWQINQLMENSTNMSYEENLELNIGEEINTESSTTKQTPTTKRLTSTNRPPSTQRIPPFRYSQPDTKYKRPARPIFAHPKNISLPNESNIITSTVHIQDKKPLIVEKVSEKSTISPYNLDLNRSSSEIIDLSPPPPTMDYNFKPSTNDEIIMGMSPPPPRTPPAIRPVTRSPVTSRPVQPARTPPPYRTKPPRTMLPKVPSTQRPLRKPTTYRPAFDFTFNFLSTQLLPPPKEMPTQVIVNEMPSPTISAPSIPNVVFPSPVSSGWLTSSGVEFSSSFNFGPSSIQFPEVVESAKVSETIQTPLPESSFSSEMETSSEYIEVTSSEKPITEEKISLTSKEVSTEPTTKTSISSENISDSIVDESSEEKVTTDKMKVIPINNKNRTRKPYPVRNEDKKTSNSKSKWPSIATPIIKPTRTHYRPDLTYPTRHVSTRKIIRPIPTRASLDTISQVTSSSILESSETFIDETILKPTDILHDSMLPSISRLDISSFVEKTSSNTITPSLDEVLSNVKPTHHAGNEIKITDEVLPTKTEFKTTVVTLTKTLSEPPKIISSINYVNLTHTLTVTHTKTSLVSQSEGAVTQTLVLTNTHTSTVVDIVTEVHTQVHPTTIIETVTKHIPVPQVESTSVKEVPLHTKLPLDDISMSYEDTDNLISKDKETTENVQKIDAESESDNDTFFVVMNKSQNGGQAPPISTDIETGDYDGVTRNEQVNSNGVSQVLFGEILLAGTPFLETTNVVNTAGISYTKECQPDCKASRNERCHRIDGIMKCVCRPGFARMFPDRPCKPTYTYSVKLALGSQGNERLQFHESLSDNSSKQYHALALATHEGINRMVMQSDLRDVYHGVHITGFHPVPIKKQDGDMYQGVLNDFYVQLSDNAHESRLKEVIEKYLRNNNYSLGGTDVHAAADLVDKLDVSDFDECTSSHFHDCSEHAQCFNLRGTYTCSCLEGYADLSVNTLYPGRICSGEYRCIPVTIP</sequence>
<feature type="compositionally biased region" description="Polar residues" evidence="6">
    <location>
        <begin position="1980"/>
        <end position="1997"/>
    </location>
</feature>
<feature type="region of interest" description="Disordered" evidence="6">
    <location>
        <begin position="2382"/>
        <end position="2432"/>
    </location>
</feature>
<dbReference type="PROSITE" id="PS01187">
    <property type="entry name" value="EGF_CA"/>
    <property type="match status" value="1"/>
</dbReference>
<reference evidence="8" key="2">
    <citation type="submission" date="2022-10" db="EMBL/GenBank/DDBJ databases">
        <authorList>
            <consortium name="ENA_rothamsted_submissions"/>
            <consortium name="culmorum"/>
            <person name="King R."/>
        </authorList>
    </citation>
    <scope>NUCLEOTIDE SEQUENCE</scope>
</reference>
<reference evidence="8" key="1">
    <citation type="submission" date="2021-12" db="EMBL/GenBank/DDBJ databases">
        <authorList>
            <person name="King R."/>
        </authorList>
    </citation>
    <scope>NUCLEOTIDE SEQUENCE</scope>
</reference>
<evidence type="ECO:0000256" key="2">
    <source>
        <dbReference type="ARBA" id="ARBA00022729"/>
    </source>
</evidence>
<feature type="region of interest" description="Disordered" evidence="6">
    <location>
        <begin position="4390"/>
        <end position="4414"/>
    </location>
</feature>
<dbReference type="InterPro" id="IPR000742">
    <property type="entry name" value="EGF"/>
</dbReference>
<organism evidence="8 9">
    <name type="scientific">Diatraea saccharalis</name>
    <name type="common">sugarcane borer</name>
    <dbReference type="NCBI Taxonomy" id="40085"/>
    <lineage>
        <taxon>Eukaryota</taxon>
        <taxon>Metazoa</taxon>
        <taxon>Ecdysozoa</taxon>
        <taxon>Arthropoda</taxon>
        <taxon>Hexapoda</taxon>
        <taxon>Insecta</taxon>
        <taxon>Pterygota</taxon>
        <taxon>Neoptera</taxon>
        <taxon>Endopterygota</taxon>
        <taxon>Lepidoptera</taxon>
        <taxon>Glossata</taxon>
        <taxon>Ditrysia</taxon>
        <taxon>Pyraloidea</taxon>
        <taxon>Crambidae</taxon>
        <taxon>Crambinae</taxon>
        <taxon>Diatraea</taxon>
    </lineage>
</organism>
<protein>
    <recommendedName>
        <fullName evidence="7">EGF-like domain-containing protein</fullName>
    </recommendedName>
</protein>
<dbReference type="PANTHER" id="PTHR39072:SF2">
    <property type="match status" value="1"/>
</dbReference>
<feature type="compositionally biased region" description="Polar residues" evidence="6">
    <location>
        <begin position="1701"/>
        <end position="1716"/>
    </location>
</feature>
<evidence type="ECO:0000259" key="7">
    <source>
        <dbReference type="PROSITE" id="PS50026"/>
    </source>
</evidence>
<feature type="compositionally biased region" description="Low complexity" evidence="6">
    <location>
        <begin position="1666"/>
        <end position="1685"/>
    </location>
</feature>
<feature type="region of interest" description="Disordered" evidence="6">
    <location>
        <begin position="1168"/>
        <end position="1195"/>
    </location>
</feature>
<feature type="region of interest" description="Disordered" evidence="6">
    <location>
        <begin position="4034"/>
        <end position="4074"/>
    </location>
</feature>
<dbReference type="InterPro" id="IPR031866">
    <property type="entry name" value="DUF4758"/>
</dbReference>
<feature type="compositionally biased region" description="Acidic residues" evidence="6">
    <location>
        <begin position="1863"/>
        <end position="1896"/>
    </location>
</feature>
<evidence type="ECO:0000256" key="5">
    <source>
        <dbReference type="PROSITE-ProRule" id="PRU00076"/>
    </source>
</evidence>
<feature type="compositionally biased region" description="Low complexity" evidence="6">
    <location>
        <begin position="1168"/>
        <end position="1178"/>
    </location>
</feature>
<feature type="region of interest" description="Disordered" evidence="6">
    <location>
        <begin position="1733"/>
        <end position="1783"/>
    </location>
</feature>
<dbReference type="EMBL" id="OU893339">
    <property type="protein sequence ID" value="CAH0764833.1"/>
    <property type="molecule type" value="Genomic_DNA"/>
</dbReference>
<evidence type="ECO:0000256" key="1">
    <source>
        <dbReference type="ARBA" id="ARBA00022536"/>
    </source>
</evidence>
<dbReference type="SUPFAM" id="SSF57196">
    <property type="entry name" value="EGF/Laminin"/>
    <property type="match status" value="1"/>
</dbReference>
<feature type="compositionally biased region" description="Acidic residues" evidence="6">
    <location>
        <begin position="2394"/>
        <end position="2404"/>
    </location>
</feature>
<keyword evidence="4" id="KW-1015">Disulfide bond</keyword>
<feature type="compositionally biased region" description="Low complexity" evidence="6">
    <location>
        <begin position="1734"/>
        <end position="1747"/>
    </location>
</feature>
<evidence type="ECO:0000313" key="9">
    <source>
        <dbReference type="Proteomes" id="UP001153714"/>
    </source>
</evidence>
<dbReference type="PANTHER" id="PTHR39072">
    <property type="entry name" value="RE48511P"/>
    <property type="match status" value="1"/>
</dbReference>
<feature type="compositionally biased region" description="Acidic residues" evidence="6">
    <location>
        <begin position="727"/>
        <end position="749"/>
    </location>
</feature>
<dbReference type="SMART" id="SM00181">
    <property type="entry name" value="EGF"/>
    <property type="match status" value="2"/>
</dbReference>
<dbReference type="InterPro" id="IPR036364">
    <property type="entry name" value="SEA_dom_sf"/>
</dbReference>
<feature type="compositionally biased region" description="Low complexity" evidence="6">
    <location>
        <begin position="695"/>
        <end position="711"/>
    </location>
</feature>
<evidence type="ECO:0000313" key="8">
    <source>
        <dbReference type="EMBL" id="CAH0764833.1"/>
    </source>
</evidence>
<dbReference type="InterPro" id="IPR049883">
    <property type="entry name" value="NOTCH1_EGF-like"/>
</dbReference>
<accession>A0A9P0G496</accession>
<feature type="compositionally biased region" description="Low complexity" evidence="6">
    <location>
        <begin position="1815"/>
        <end position="1836"/>
    </location>
</feature>
<feature type="region of interest" description="Disordered" evidence="6">
    <location>
        <begin position="917"/>
        <end position="972"/>
    </location>
</feature>
<feature type="region of interest" description="Disordered" evidence="6">
    <location>
        <begin position="1802"/>
        <end position="2080"/>
    </location>
</feature>
<feature type="region of interest" description="Disordered" evidence="6">
    <location>
        <begin position="695"/>
        <end position="777"/>
    </location>
</feature>
<evidence type="ECO:0000256" key="6">
    <source>
        <dbReference type="SAM" id="MobiDB-lite"/>
    </source>
</evidence>
<dbReference type="FunFam" id="2.10.25.10:FF:000038">
    <property type="entry name" value="Fibrillin 2"/>
    <property type="match status" value="1"/>
</dbReference>
<feature type="region of interest" description="Disordered" evidence="6">
    <location>
        <begin position="4327"/>
        <end position="4361"/>
    </location>
</feature>
<comment type="caution">
    <text evidence="5">Lacks conserved residue(s) required for the propagation of feature annotation.</text>
</comment>
<feature type="compositionally biased region" description="Acidic residues" evidence="6">
    <location>
        <begin position="1769"/>
        <end position="1778"/>
    </location>
</feature>
<keyword evidence="9" id="KW-1185">Reference proteome</keyword>
<dbReference type="InterPro" id="IPR001881">
    <property type="entry name" value="EGF-like_Ca-bd_dom"/>
</dbReference>
<dbReference type="Proteomes" id="UP001153714">
    <property type="component" value="Chromosome 8"/>
</dbReference>
<proteinExistence type="predicted"/>
<keyword evidence="2" id="KW-0732">Signal</keyword>
<feature type="domain" description="EGF-like" evidence="7">
    <location>
        <begin position="4927"/>
        <end position="4966"/>
    </location>
</feature>
<evidence type="ECO:0000256" key="3">
    <source>
        <dbReference type="ARBA" id="ARBA00022737"/>
    </source>
</evidence>
<dbReference type="InterPro" id="IPR000152">
    <property type="entry name" value="EGF-type_Asp/Asn_hydroxyl_site"/>
</dbReference>
<evidence type="ECO:0000256" key="4">
    <source>
        <dbReference type="ARBA" id="ARBA00023157"/>
    </source>
</evidence>
<feature type="compositionally biased region" description="Low complexity" evidence="6">
    <location>
        <begin position="1534"/>
        <end position="1554"/>
    </location>
</feature>